<name>A0A327PZ23_9BACT</name>
<proteinExistence type="predicted"/>
<organism evidence="1 2">
    <name type="scientific">Chitinophaga skermanii</name>
    <dbReference type="NCBI Taxonomy" id="331697"/>
    <lineage>
        <taxon>Bacteria</taxon>
        <taxon>Pseudomonadati</taxon>
        <taxon>Bacteroidota</taxon>
        <taxon>Chitinophagia</taxon>
        <taxon>Chitinophagales</taxon>
        <taxon>Chitinophagaceae</taxon>
        <taxon>Chitinophaga</taxon>
    </lineage>
</organism>
<evidence type="ECO:0000313" key="1">
    <source>
        <dbReference type="EMBL" id="RAI96983.1"/>
    </source>
</evidence>
<protein>
    <submittedName>
        <fullName evidence="1">Uncharacterized protein</fullName>
    </submittedName>
</protein>
<sequence length="75" mass="8751">MKDKSLYNFQNYDDFKNAMQDAGFQMKMQTAMVSLLDVVEQDISYLVGDDKRIAEYWVQYQEDPTAQKPGTWSPS</sequence>
<gene>
    <name evidence="1" type="ORF">LX64_05183</name>
</gene>
<dbReference type="AlphaFoldDB" id="A0A327PZ23"/>
<dbReference type="EMBL" id="QLLL01000019">
    <property type="protein sequence ID" value="RAI96983.1"/>
    <property type="molecule type" value="Genomic_DNA"/>
</dbReference>
<dbReference type="Proteomes" id="UP000249547">
    <property type="component" value="Unassembled WGS sequence"/>
</dbReference>
<keyword evidence="2" id="KW-1185">Reference proteome</keyword>
<accession>A0A327PZ23</accession>
<evidence type="ECO:0000313" key="2">
    <source>
        <dbReference type="Proteomes" id="UP000249547"/>
    </source>
</evidence>
<reference evidence="1 2" key="1">
    <citation type="submission" date="2018-06" db="EMBL/GenBank/DDBJ databases">
        <title>Genomic Encyclopedia of Archaeal and Bacterial Type Strains, Phase II (KMG-II): from individual species to whole genera.</title>
        <authorList>
            <person name="Goeker M."/>
        </authorList>
    </citation>
    <scope>NUCLEOTIDE SEQUENCE [LARGE SCALE GENOMIC DNA]</scope>
    <source>
        <strain evidence="1 2">DSM 23857</strain>
    </source>
</reference>
<dbReference type="RefSeq" id="WP_111600552.1">
    <property type="nucleotide sequence ID" value="NZ_QLLL01000019.1"/>
</dbReference>
<comment type="caution">
    <text evidence="1">The sequence shown here is derived from an EMBL/GenBank/DDBJ whole genome shotgun (WGS) entry which is preliminary data.</text>
</comment>